<gene>
    <name evidence="1" type="ORF">DV711_11405</name>
</gene>
<evidence type="ECO:0000313" key="1">
    <source>
        <dbReference type="EMBL" id="RDE19491.1"/>
    </source>
</evidence>
<dbReference type="InterPro" id="IPR045508">
    <property type="entry name" value="DUF6482"/>
</dbReference>
<dbReference type="Proteomes" id="UP000253769">
    <property type="component" value="Unassembled WGS sequence"/>
</dbReference>
<reference evidence="1 2" key="1">
    <citation type="submission" date="2018-07" db="EMBL/GenBank/DDBJ databases">
        <title>Motiliproteus coralliicola sp. nov., a bacterium isolated from Coral.</title>
        <authorList>
            <person name="Wang G."/>
        </authorList>
    </citation>
    <scope>NUCLEOTIDE SEQUENCE [LARGE SCALE GENOMIC DNA]</scope>
    <source>
        <strain evidence="1 2">C34</strain>
    </source>
</reference>
<dbReference type="OrthoDB" id="5600613at2"/>
<evidence type="ECO:0000313" key="2">
    <source>
        <dbReference type="Proteomes" id="UP000253769"/>
    </source>
</evidence>
<proteinExistence type="predicted"/>
<protein>
    <submittedName>
        <fullName evidence="1">Uncharacterized protein</fullName>
    </submittedName>
</protein>
<dbReference type="AlphaFoldDB" id="A0A369WDU4"/>
<name>A0A369WDU4_9GAMM</name>
<dbReference type="RefSeq" id="WP_114695836.1">
    <property type="nucleotide sequence ID" value="NZ_QQOH01000003.1"/>
</dbReference>
<comment type="caution">
    <text evidence="1">The sequence shown here is derived from an EMBL/GenBank/DDBJ whole genome shotgun (WGS) entry which is preliminary data.</text>
</comment>
<dbReference type="Pfam" id="PF20090">
    <property type="entry name" value="DUF6482"/>
    <property type="match status" value="1"/>
</dbReference>
<dbReference type="EMBL" id="QQOH01000003">
    <property type="protein sequence ID" value="RDE19491.1"/>
    <property type="molecule type" value="Genomic_DNA"/>
</dbReference>
<sequence>MKLHLSDLQALQPIHKVVIHAFEQMTYQVSVTQNDQVSLLYYGDTPYCSRSLTEIRELMESLQVEQYVLRHDGVYEEMIGMPNPTGDSALEIPLGWHSRAH</sequence>
<accession>A0A369WDU4</accession>
<organism evidence="1 2">
    <name type="scientific">Motiliproteus coralliicola</name>
    <dbReference type="NCBI Taxonomy" id="2283196"/>
    <lineage>
        <taxon>Bacteria</taxon>
        <taxon>Pseudomonadati</taxon>
        <taxon>Pseudomonadota</taxon>
        <taxon>Gammaproteobacteria</taxon>
        <taxon>Oceanospirillales</taxon>
        <taxon>Oceanospirillaceae</taxon>
        <taxon>Motiliproteus</taxon>
    </lineage>
</organism>
<keyword evidence="2" id="KW-1185">Reference proteome</keyword>